<evidence type="ECO:0000313" key="2">
    <source>
        <dbReference type="EMBL" id="THU84860.1"/>
    </source>
</evidence>
<dbReference type="AlphaFoldDB" id="A0A4S8L8H9"/>
<accession>A0A4S8L8H9</accession>
<name>A0A4S8L8H9_DENBC</name>
<dbReference type="Proteomes" id="UP000297245">
    <property type="component" value="Unassembled WGS sequence"/>
</dbReference>
<keyword evidence="3" id="KW-1185">Reference proteome</keyword>
<dbReference type="EMBL" id="ML179576">
    <property type="protein sequence ID" value="THU84860.1"/>
    <property type="molecule type" value="Genomic_DNA"/>
</dbReference>
<gene>
    <name evidence="2" type="ORF">K435DRAFT_843512</name>
</gene>
<feature type="compositionally biased region" description="Basic and acidic residues" evidence="1">
    <location>
        <begin position="137"/>
        <end position="148"/>
    </location>
</feature>
<feature type="compositionally biased region" description="Polar residues" evidence="1">
    <location>
        <begin position="177"/>
        <end position="187"/>
    </location>
</feature>
<reference evidence="2 3" key="1">
    <citation type="journal article" date="2019" name="Nat. Ecol. Evol.">
        <title>Megaphylogeny resolves global patterns of mushroom evolution.</title>
        <authorList>
            <person name="Varga T."/>
            <person name="Krizsan K."/>
            <person name="Foldi C."/>
            <person name="Dima B."/>
            <person name="Sanchez-Garcia M."/>
            <person name="Sanchez-Ramirez S."/>
            <person name="Szollosi G.J."/>
            <person name="Szarkandi J.G."/>
            <person name="Papp V."/>
            <person name="Albert L."/>
            <person name="Andreopoulos W."/>
            <person name="Angelini C."/>
            <person name="Antonin V."/>
            <person name="Barry K.W."/>
            <person name="Bougher N.L."/>
            <person name="Buchanan P."/>
            <person name="Buyck B."/>
            <person name="Bense V."/>
            <person name="Catcheside P."/>
            <person name="Chovatia M."/>
            <person name="Cooper J."/>
            <person name="Damon W."/>
            <person name="Desjardin D."/>
            <person name="Finy P."/>
            <person name="Geml J."/>
            <person name="Haridas S."/>
            <person name="Hughes K."/>
            <person name="Justo A."/>
            <person name="Karasinski D."/>
            <person name="Kautmanova I."/>
            <person name="Kiss B."/>
            <person name="Kocsube S."/>
            <person name="Kotiranta H."/>
            <person name="LaButti K.M."/>
            <person name="Lechner B.E."/>
            <person name="Liimatainen K."/>
            <person name="Lipzen A."/>
            <person name="Lukacs Z."/>
            <person name="Mihaltcheva S."/>
            <person name="Morgado L.N."/>
            <person name="Niskanen T."/>
            <person name="Noordeloos M.E."/>
            <person name="Ohm R.A."/>
            <person name="Ortiz-Santana B."/>
            <person name="Ovrebo C."/>
            <person name="Racz N."/>
            <person name="Riley R."/>
            <person name="Savchenko A."/>
            <person name="Shiryaev A."/>
            <person name="Soop K."/>
            <person name="Spirin V."/>
            <person name="Szebenyi C."/>
            <person name="Tomsovsky M."/>
            <person name="Tulloss R.E."/>
            <person name="Uehling J."/>
            <person name="Grigoriev I.V."/>
            <person name="Vagvolgyi C."/>
            <person name="Papp T."/>
            <person name="Martin F.M."/>
            <person name="Miettinen O."/>
            <person name="Hibbett D.S."/>
            <person name="Nagy L.G."/>
        </authorList>
    </citation>
    <scope>NUCLEOTIDE SEQUENCE [LARGE SCALE GENOMIC DNA]</scope>
    <source>
        <strain evidence="2 3">CBS 962.96</strain>
    </source>
</reference>
<feature type="region of interest" description="Disordered" evidence="1">
    <location>
        <begin position="137"/>
        <end position="205"/>
    </location>
</feature>
<sequence>MNNKSESRPEATIICFGGKRVYVHLKESKKETIKNAIQAFNNIGVPDVPQDAGGANLYVVVDGQKVFFGCEVECKDDKCVCGWMTRKPLSGRSVFLESKVEVERWHRRLPHRIRSMFAVFSEIMSVLMCICRTRKPEGDEANTDKAEYGNKPAGGESAEDKLAANRTDLAGADQTESESTGANQTGSVDRPELANAVQTEPTRAN</sequence>
<evidence type="ECO:0000256" key="1">
    <source>
        <dbReference type="SAM" id="MobiDB-lite"/>
    </source>
</evidence>
<feature type="compositionally biased region" description="Polar residues" evidence="1">
    <location>
        <begin position="196"/>
        <end position="205"/>
    </location>
</feature>
<proteinExistence type="predicted"/>
<protein>
    <submittedName>
        <fullName evidence="2">Uncharacterized protein</fullName>
    </submittedName>
</protein>
<evidence type="ECO:0000313" key="3">
    <source>
        <dbReference type="Proteomes" id="UP000297245"/>
    </source>
</evidence>
<organism evidence="2 3">
    <name type="scientific">Dendrothele bispora (strain CBS 962.96)</name>
    <dbReference type="NCBI Taxonomy" id="1314807"/>
    <lineage>
        <taxon>Eukaryota</taxon>
        <taxon>Fungi</taxon>
        <taxon>Dikarya</taxon>
        <taxon>Basidiomycota</taxon>
        <taxon>Agaricomycotina</taxon>
        <taxon>Agaricomycetes</taxon>
        <taxon>Agaricomycetidae</taxon>
        <taxon>Agaricales</taxon>
        <taxon>Agaricales incertae sedis</taxon>
        <taxon>Dendrothele</taxon>
    </lineage>
</organism>